<keyword evidence="2" id="KW-1185">Reference proteome</keyword>
<dbReference type="AlphaFoldDB" id="A0A8H6SRE8"/>
<gene>
    <name evidence="1" type="ORF">HMN09_00850600</name>
</gene>
<evidence type="ECO:0000313" key="2">
    <source>
        <dbReference type="Proteomes" id="UP000613580"/>
    </source>
</evidence>
<sequence>MFFHLPHPACHPRIPEARWVCGFLCMSSTERPSSRRSAVLADRDGHPKSPPRAMLQYVPDRDRPFVQTILFRTSATAVVATGLPKYDLFLPPFRAASAWWRFVEEPIYKPLRLNPLEYASGCGRTLTLVLSLRTIPYSESRAGIRCKKHMQDARTLA</sequence>
<protein>
    <submittedName>
        <fullName evidence="1">Uncharacterized protein</fullName>
    </submittedName>
</protein>
<comment type="caution">
    <text evidence="1">The sequence shown here is derived from an EMBL/GenBank/DDBJ whole genome shotgun (WGS) entry which is preliminary data.</text>
</comment>
<proteinExistence type="predicted"/>
<organism evidence="1 2">
    <name type="scientific">Mycena chlorophos</name>
    <name type="common">Agaric fungus</name>
    <name type="synonym">Agaricus chlorophos</name>
    <dbReference type="NCBI Taxonomy" id="658473"/>
    <lineage>
        <taxon>Eukaryota</taxon>
        <taxon>Fungi</taxon>
        <taxon>Dikarya</taxon>
        <taxon>Basidiomycota</taxon>
        <taxon>Agaricomycotina</taxon>
        <taxon>Agaricomycetes</taxon>
        <taxon>Agaricomycetidae</taxon>
        <taxon>Agaricales</taxon>
        <taxon>Marasmiineae</taxon>
        <taxon>Mycenaceae</taxon>
        <taxon>Mycena</taxon>
    </lineage>
</organism>
<name>A0A8H6SRE8_MYCCL</name>
<accession>A0A8H6SRE8</accession>
<evidence type="ECO:0000313" key="1">
    <source>
        <dbReference type="EMBL" id="KAF7304483.1"/>
    </source>
</evidence>
<dbReference type="Proteomes" id="UP000613580">
    <property type="component" value="Unassembled WGS sequence"/>
</dbReference>
<dbReference type="EMBL" id="JACAZE010000011">
    <property type="protein sequence ID" value="KAF7304483.1"/>
    <property type="molecule type" value="Genomic_DNA"/>
</dbReference>
<reference evidence="1" key="1">
    <citation type="submission" date="2020-05" db="EMBL/GenBank/DDBJ databases">
        <title>Mycena genomes resolve the evolution of fungal bioluminescence.</title>
        <authorList>
            <person name="Tsai I.J."/>
        </authorList>
    </citation>
    <scope>NUCLEOTIDE SEQUENCE</scope>
    <source>
        <strain evidence="1">110903Hualien_Pintung</strain>
    </source>
</reference>